<dbReference type="AlphaFoldDB" id="A0A250KTY6"/>
<dbReference type="RefSeq" id="WP_119630374.1">
    <property type="nucleotide sequence ID" value="NZ_AP017928.1"/>
</dbReference>
<dbReference type="GO" id="GO:0016787">
    <property type="term" value="F:hydrolase activity"/>
    <property type="evidence" value="ECO:0007669"/>
    <property type="project" value="UniProtKB-KW"/>
</dbReference>
<dbReference type="Gene3D" id="3.40.50.1820">
    <property type="entry name" value="alpha/beta hydrolase"/>
    <property type="match status" value="1"/>
</dbReference>
<proteinExistence type="predicted"/>
<dbReference type="OrthoDB" id="9782215at2"/>
<keyword evidence="3" id="KW-1185">Reference proteome</keyword>
<feature type="domain" description="Dienelactone hydrolase" evidence="1">
    <location>
        <begin position="27"/>
        <end position="220"/>
    </location>
</feature>
<name>A0A250KTY6_9GAMM</name>
<organism evidence="2 3">
    <name type="scientific">Methylocaldum marinum</name>
    <dbReference type="NCBI Taxonomy" id="1432792"/>
    <lineage>
        <taxon>Bacteria</taxon>
        <taxon>Pseudomonadati</taxon>
        <taxon>Pseudomonadota</taxon>
        <taxon>Gammaproteobacteria</taxon>
        <taxon>Methylococcales</taxon>
        <taxon>Methylococcaceae</taxon>
        <taxon>Methylocaldum</taxon>
    </lineage>
</organism>
<dbReference type="EMBL" id="AP017928">
    <property type="protein sequence ID" value="BBA35110.1"/>
    <property type="molecule type" value="Genomic_DNA"/>
</dbReference>
<evidence type="ECO:0000259" key="1">
    <source>
        <dbReference type="Pfam" id="PF01738"/>
    </source>
</evidence>
<accession>A0A250KTY6</accession>
<sequence length="249" mass="27137">MSAVPGFEEQSFSHGEFSFRIFRKGTGPGVILLHELPGLTSETVEFADFIAANGFHVVMPLLFGSPLQPLNRGFLKSPLLCIRHEFNCFANGKSSPITAALRGLCRNVHADCGGKGVGAIGMCFTGGFVLTMMLEPALLAPVAAQPSLPFFDKCGLDVEPDTLNAVAELPYEVTLLGLRFKHDRFCPEPRMDRLRQTFSGATTSGAPRFELVEIPGAGHSTLTFEYEAALSQGIDTRRRVLDHLQRQLL</sequence>
<dbReference type="SUPFAM" id="SSF53474">
    <property type="entry name" value="alpha/beta-Hydrolases"/>
    <property type="match status" value="1"/>
</dbReference>
<dbReference type="KEGG" id="mmai:sS8_3167"/>
<dbReference type="InterPro" id="IPR029058">
    <property type="entry name" value="AB_hydrolase_fold"/>
</dbReference>
<dbReference type="InterPro" id="IPR002925">
    <property type="entry name" value="Dienelactn_hydro"/>
</dbReference>
<protein>
    <submittedName>
        <fullName evidence="2">Dienelactone hydrolase family protein</fullName>
    </submittedName>
</protein>
<dbReference type="Proteomes" id="UP000266313">
    <property type="component" value="Chromosome"/>
</dbReference>
<dbReference type="Pfam" id="PF01738">
    <property type="entry name" value="DLH"/>
    <property type="match status" value="1"/>
</dbReference>
<gene>
    <name evidence="2" type="ORF">sS8_3167</name>
</gene>
<evidence type="ECO:0000313" key="2">
    <source>
        <dbReference type="EMBL" id="BBA35110.1"/>
    </source>
</evidence>
<keyword evidence="2" id="KW-0378">Hydrolase</keyword>
<reference evidence="2 3" key="1">
    <citation type="submission" date="2016-12" db="EMBL/GenBank/DDBJ databases">
        <title>Genome sequencing of Methylocaldum marinum.</title>
        <authorList>
            <person name="Takeuchi M."/>
            <person name="Kamagata Y."/>
            <person name="Hiraoka S."/>
            <person name="Oshima K."/>
            <person name="Hattori M."/>
            <person name="Iwasaki W."/>
        </authorList>
    </citation>
    <scope>NUCLEOTIDE SEQUENCE [LARGE SCALE GENOMIC DNA]</scope>
    <source>
        <strain evidence="2 3">S8</strain>
    </source>
</reference>
<evidence type="ECO:0000313" key="3">
    <source>
        <dbReference type="Proteomes" id="UP000266313"/>
    </source>
</evidence>